<sequence length="211" mass="24376">MLPQLQPALSEYYSDNAEPLKTRIFDSIWEAFNQPNATCVSKPKVLDLGEAQPDSFNFYSEQAGYLTIADCIKPLSELEWPEEENPNQFLTKQIEEIIPLTNIQYDLILGWDSFNFIQSKILPYVHNHLLSFCTNKTMIHGFLFTSENRPTYPSVFKILDSGRIKHAVSNDQVRQHTPLTPLAINKYMPNFKYARSVLMRSGLQEFVLTHK</sequence>
<protein>
    <submittedName>
        <fullName evidence="1">Uncharacterized protein</fullName>
    </submittedName>
</protein>
<evidence type="ECO:0000313" key="1">
    <source>
        <dbReference type="EMBL" id="VAW91228.1"/>
    </source>
</evidence>
<accession>A0A3B0ZCT5</accession>
<name>A0A3B0ZCT5_9ZZZZ</name>
<dbReference type="AlphaFoldDB" id="A0A3B0ZCT5"/>
<reference evidence="1" key="1">
    <citation type="submission" date="2018-06" db="EMBL/GenBank/DDBJ databases">
        <authorList>
            <person name="Zhirakovskaya E."/>
        </authorList>
    </citation>
    <scope>NUCLEOTIDE SEQUENCE</scope>
</reference>
<gene>
    <name evidence="1" type="ORF">MNBD_GAMMA23-1427</name>
</gene>
<dbReference type="EMBL" id="UOFT01000008">
    <property type="protein sequence ID" value="VAW91228.1"/>
    <property type="molecule type" value="Genomic_DNA"/>
</dbReference>
<proteinExistence type="predicted"/>
<organism evidence="1">
    <name type="scientific">hydrothermal vent metagenome</name>
    <dbReference type="NCBI Taxonomy" id="652676"/>
    <lineage>
        <taxon>unclassified sequences</taxon>
        <taxon>metagenomes</taxon>
        <taxon>ecological metagenomes</taxon>
    </lineage>
</organism>